<dbReference type="InterPro" id="IPR036388">
    <property type="entry name" value="WH-like_DNA-bd_sf"/>
</dbReference>
<comment type="subunit">
    <text evidence="3">Homodimer.</text>
</comment>
<keyword evidence="6" id="KW-0479">Metal-binding</keyword>
<name>A0ABX1SCA5_9PSEU</name>
<evidence type="ECO:0000313" key="11">
    <source>
        <dbReference type="EMBL" id="NMH98700.1"/>
    </source>
</evidence>
<keyword evidence="9" id="KW-0238">DNA-binding</keyword>
<comment type="similarity">
    <text evidence="2">Belongs to the Fur family.</text>
</comment>
<organism evidence="11 12">
    <name type="scientific">Pseudonocardia acidicola</name>
    <dbReference type="NCBI Taxonomy" id="2724939"/>
    <lineage>
        <taxon>Bacteria</taxon>
        <taxon>Bacillati</taxon>
        <taxon>Actinomycetota</taxon>
        <taxon>Actinomycetes</taxon>
        <taxon>Pseudonocardiales</taxon>
        <taxon>Pseudonocardiaceae</taxon>
        <taxon>Pseudonocardia</taxon>
    </lineage>
</organism>
<evidence type="ECO:0000256" key="5">
    <source>
        <dbReference type="ARBA" id="ARBA00022491"/>
    </source>
</evidence>
<keyword evidence="4" id="KW-0963">Cytoplasm</keyword>
<keyword evidence="7" id="KW-0862">Zinc</keyword>
<evidence type="ECO:0000256" key="10">
    <source>
        <dbReference type="ARBA" id="ARBA00023163"/>
    </source>
</evidence>
<evidence type="ECO:0000256" key="4">
    <source>
        <dbReference type="ARBA" id="ARBA00022490"/>
    </source>
</evidence>
<dbReference type="CDD" id="cd07153">
    <property type="entry name" value="Fur_like"/>
    <property type="match status" value="1"/>
</dbReference>
<dbReference type="RefSeq" id="WP_169382149.1">
    <property type="nucleotide sequence ID" value="NZ_JAAXLA010000026.1"/>
</dbReference>
<dbReference type="Pfam" id="PF01475">
    <property type="entry name" value="FUR"/>
    <property type="match status" value="1"/>
</dbReference>
<keyword evidence="10" id="KW-0804">Transcription</keyword>
<evidence type="ECO:0000256" key="7">
    <source>
        <dbReference type="ARBA" id="ARBA00022833"/>
    </source>
</evidence>
<dbReference type="PANTHER" id="PTHR33202">
    <property type="entry name" value="ZINC UPTAKE REGULATION PROTEIN"/>
    <property type="match status" value="1"/>
</dbReference>
<dbReference type="Proteomes" id="UP000820669">
    <property type="component" value="Unassembled WGS sequence"/>
</dbReference>
<evidence type="ECO:0000256" key="8">
    <source>
        <dbReference type="ARBA" id="ARBA00023015"/>
    </source>
</evidence>
<dbReference type="InterPro" id="IPR036390">
    <property type="entry name" value="WH_DNA-bd_sf"/>
</dbReference>
<dbReference type="InterPro" id="IPR043135">
    <property type="entry name" value="Fur_C"/>
</dbReference>
<dbReference type="Gene3D" id="1.10.10.10">
    <property type="entry name" value="Winged helix-like DNA-binding domain superfamily/Winged helix DNA-binding domain"/>
    <property type="match status" value="1"/>
</dbReference>
<accession>A0ABX1SCA5</accession>
<evidence type="ECO:0000256" key="2">
    <source>
        <dbReference type="ARBA" id="ARBA00007957"/>
    </source>
</evidence>
<gene>
    <name evidence="11" type="ORF">HF526_15490</name>
</gene>
<evidence type="ECO:0000256" key="1">
    <source>
        <dbReference type="ARBA" id="ARBA00004496"/>
    </source>
</evidence>
<dbReference type="PANTHER" id="PTHR33202:SF2">
    <property type="entry name" value="FERRIC UPTAKE REGULATION PROTEIN"/>
    <property type="match status" value="1"/>
</dbReference>
<reference evidence="11 12" key="1">
    <citation type="submission" date="2020-04" db="EMBL/GenBank/DDBJ databases">
        <authorList>
            <person name="Klaysubun C."/>
            <person name="Duangmal K."/>
            <person name="Lipun K."/>
        </authorList>
    </citation>
    <scope>NUCLEOTIDE SEQUENCE [LARGE SCALE GENOMIC DNA]</scope>
    <source>
        <strain evidence="11 12">K10HN5</strain>
    </source>
</reference>
<keyword evidence="5" id="KW-0678">Repressor</keyword>
<proteinExistence type="inferred from homology"/>
<comment type="caution">
    <text evidence="11">The sequence shown here is derived from an EMBL/GenBank/DDBJ whole genome shotgun (WGS) entry which is preliminary data.</text>
</comment>
<keyword evidence="12" id="KW-1185">Reference proteome</keyword>
<protein>
    <submittedName>
        <fullName evidence="11">Transcriptional repressor</fullName>
    </submittedName>
</protein>
<sequence length="147" mass="15982">MSPPLPGAAPRITAQRRVILAALAENPGFIDAQALHAQLTSDNHEIGLSTVYRALHAYTGTGDIDTTRGEDGTELFRYHREPGHHHYLRCRACGYSIPIHSDTVEAWAAAVGPRHDFTDTTHTLEVLGVCRTCRPPTGDLPSHPGGR</sequence>
<evidence type="ECO:0000256" key="3">
    <source>
        <dbReference type="ARBA" id="ARBA00011738"/>
    </source>
</evidence>
<evidence type="ECO:0000313" key="12">
    <source>
        <dbReference type="Proteomes" id="UP000820669"/>
    </source>
</evidence>
<dbReference type="Gene3D" id="3.30.1490.190">
    <property type="match status" value="1"/>
</dbReference>
<comment type="subcellular location">
    <subcellularLocation>
        <location evidence="1">Cytoplasm</location>
    </subcellularLocation>
</comment>
<dbReference type="SUPFAM" id="SSF46785">
    <property type="entry name" value="Winged helix' DNA-binding domain"/>
    <property type="match status" value="1"/>
</dbReference>
<evidence type="ECO:0000256" key="9">
    <source>
        <dbReference type="ARBA" id="ARBA00023125"/>
    </source>
</evidence>
<dbReference type="InterPro" id="IPR002481">
    <property type="entry name" value="FUR"/>
</dbReference>
<keyword evidence="8" id="KW-0805">Transcription regulation</keyword>
<evidence type="ECO:0000256" key="6">
    <source>
        <dbReference type="ARBA" id="ARBA00022723"/>
    </source>
</evidence>
<dbReference type="EMBL" id="JAAXLA010000026">
    <property type="protein sequence ID" value="NMH98700.1"/>
    <property type="molecule type" value="Genomic_DNA"/>
</dbReference>